<name>A0AAV0FKA6_9ASTE</name>
<feature type="region of interest" description="Disordered" evidence="1">
    <location>
        <begin position="334"/>
        <end position="390"/>
    </location>
</feature>
<dbReference type="EMBL" id="CAMAPF010000991">
    <property type="protein sequence ID" value="CAH9135732.1"/>
    <property type="molecule type" value="Genomic_DNA"/>
</dbReference>
<evidence type="ECO:0008006" key="4">
    <source>
        <dbReference type="Google" id="ProtNLM"/>
    </source>
</evidence>
<evidence type="ECO:0000313" key="2">
    <source>
        <dbReference type="EMBL" id="CAH9135732.1"/>
    </source>
</evidence>
<dbReference type="AlphaFoldDB" id="A0AAV0FKA6"/>
<feature type="region of interest" description="Disordered" evidence="1">
    <location>
        <begin position="1"/>
        <end position="58"/>
    </location>
</feature>
<keyword evidence="3" id="KW-1185">Reference proteome</keyword>
<sequence length="482" mass="52591">MPRAKGKKAASSSRAPKDVPPPSKRSRRRAPSSHATDEESDEPSRRRKTAPPPPLIPIASLPPPIAYFAKEPSYRVTYSGLHQKPMVRPRVFDPVALTSAGVWDEILELLWGDWAVFFSIREGVHSLLTYEVLSTLTIEHTIRDPDYRFSFMACGKRRQMSIGQLGVALGFWSEEFLDTTEYHALPLQAPASRDRHAFWNAHSVIGAPDLHSKKCKATSLKSPAWKVVHNVIAHSLHFKPRNSTTFNLNDLSVFYSMATRTRVNTAVEVAGMLVAQQSSSVGGITCGPIITMMARYLGCTSAELAPFGPFIPAFFEPISSRTIQRLKLEQLHPSGGGAHVTPPIDTAVDTETDAGGRTDAATDAETDGATDTDSRVPPRHPRVPRFNNPSPGHAELLRAIAGLSLRFDHVDTSIGALHQCVRSVESSISRIEGNWDTAMGRITSLEERVSTFPSSRPPPGGSGQPSANGSEPMIDATQPPFI</sequence>
<accession>A0AAV0FKA6</accession>
<protein>
    <recommendedName>
        <fullName evidence="4">Aminotransferase-like plant mobile domain-containing protein</fullName>
    </recommendedName>
</protein>
<evidence type="ECO:0000256" key="1">
    <source>
        <dbReference type="SAM" id="MobiDB-lite"/>
    </source>
</evidence>
<dbReference type="Proteomes" id="UP001152523">
    <property type="component" value="Unassembled WGS sequence"/>
</dbReference>
<reference evidence="2" key="1">
    <citation type="submission" date="2022-07" db="EMBL/GenBank/DDBJ databases">
        <authorList>
            <person name="Macas J."/>
            <person name="Novak P."/>
            <person name="Neumann P."/>
        </authorList>
    </citation>
    <scope>NUCLEOTIDE SEQUENCE</scope>
</reference>
<comment type="caution">
    <text evidence="2">The sequence shown here is derived from an EMBL/GenBank/DDBJ whole genome shotgun (WGS) entry which is preliminary data.</text>
</comment>
<proteinExistence type="predicted"/>
<gene>
    <name evidence="2" type="ORF">CEPIT_LOCUS34741</name>
</gene>
<organism evidence="2 3">
    <name type="scientific">Cuscuta epithymum</name>
    <dbReference type="NCBI Taxonomy" id="186058"/>
    <lineage>
        <taxon>Eukaryota</taxon>
        <taxon>Viridiplantae</taxon>
        <taxon>Streptophyta</taxon>
        <taxon>Embryophyta</taxon>
        <taxon>Tracheophyta</taxon>
        <taxon>Spermatophyta</taxon>
        <taxon>Magnoliopsida</taxon>
        <taxon>eudicotyledons</taxon>
        <taxon>Gunneridae</taxon>
        <taxon>Pentapetalae</taxon>
        <taxon>asterids</taxon>
        <taxon>lamiids</taxon>
        <taxon>Solanales</taxon>
        <taxon>Convolvulaceae</taxon>
        <taxon>Cuscuteae</taxon>
        <taxon>Cuscuta</taxon>
        <taxon>Cuscuta subgen. Cuscuta</taxon>
    </lineage>
</organism>
<evidence type="ECO:0000313" key="3">
    <source>
        <dbReference type="Proteomes" id="UP001152523"/>
    </source>
</evidence>
<feature type="region of interest" description="Disordered" evidence="1">
    <location>
        <begin position="448"/>
        <end position="482"/>
    </location>
</feature>